<dbReference type="OrthoDB" id="9853571at2"/>
<evidence type="ECO:0000313" key="2">
    <source>
        <dbReference type="EMBL" id="EDM74949.1"/>
    </source>
</evidence>
<gene>
    <name evidence="2" type="ORF">PPSIR1_30504</name>
</gene>
<reference evidence="2 3" key="1">
    <citation type="submission" date="2007-06" db="EMBL/GenBank/DDBJ databases">
        <authorList>
            <person name="Shimkets L."/>
            <person name="Ferriera S."/>
            <person name="Johnson J."/>
            <person name="Kravitz S."/>
            <person name="Beeson K."/>
            <person name="Sutton G."/>
            <person name="Rogers Y.-H."/>
            <person name="Friedman R."/>
            <person name="Frazier M."/>
            <person name="Venter J.C."/>
        </authorList>
    </citation>
    <scope>NUCLEOTIDE SEQUENCE [LARGE SCALE GENOMIC DNA]</scope>
    <source>
        <strain evidence="2 3">SIR-1</strain>
    </source>
</reference>
<comment type="caution">
    <text evidence="2">The sequence shown here is derived from an EMBL/GenBank/DDBJ whole genome shotgun (WGS) entry which is preliminary data.</text>
</comment>
<evidence type="ECO:0000256" key="1">
    <source>
        <dbReference type="SAM" id="MobiDB-lite"/>
    </source>
</evidence>
<organism evidence="2 3">
    <name type="scientific">Plesiocystis pacifica SIR-1</name>
    <dbReference type="NCBI Taxonomy" id="391625"/>
    <lineage>
        <taxon>Bacteria</taxon>
        <taxon>Pseudomonadati</taxon>
        <taxon>Myxococcota</taxon>
        <taxon>Polyangia</taxon>
        <taxon>Nannocystales</taxon>
        <taxon>Nannocystaceae</taxon>
        <taxon>Plesiocystis</taxon>
    </lineage>
</organism>
<protein>
    <submittedName>
        <fullName evidence="2">Uncharacterized protein</fullName>
    </submittedName>
</protein>
<feature type="compositionally biased region" description="Basic and acidic residues" evidence="1">
    <location>
        <begin position="369"/>
        <end position="381"/>
    </location>
</feature>
<dbReference type="EMBL" id="ABCS01000109">
    <property type="protein sequence ID" value="EDM74949.1"/>
    <property type="molecule type" value="Genomic_DNA"/>
</dbReference>
<evidence type="ECO:0000313" key="3">
    <source>
        <dbReference type="Proteomes" id="UP000005801"/>
    </source>
</evidence>
<feature type="region of interest" description="Disordered" evidence="1">
    <location>
        <begin position="355"/>
        <end position="387"/>
    </location>
</feature>
<sequence>MSSRSARAQRERLAFIRRRLERDLIEEVDDPHLRLIWADLLLLEGDPLGRLVGMEHAWERARARKPKGARRAKQLGDQVLALREALQGRLWTRGFNFKGVELRWRQGFVERVEVEGRKIPGRARQKPSALDEVLGPLLREPALRFVEVVTIHHETDDPLRWLGGWTRRLHHATLRELHIGAPTGLYTRPGGSWEPGPPGVDHHGLGERCRALRWLTLNGELQRLPCAQGSTQARVHHARKLAGYSSSRVNRASLSRALWDASTKVHEQAFETALALGARAAFLAPDLALFLRPPLSRKDPRPERALAALRAIGPASAPVLDAVVAEIDALFDGRRSRERGDAFARWALALGPRARSAKPALEALAERSTGSHRELARRAREAVSTPP</sequence>
<name>A6GGP9_9BACT</name>
<dbReference type="STRING" id="391625.PPSIR1_30504"/>
<dbReference type="Proteomes" id="UP000005801">
    <property type="component" value="Unassembled WGS sequence"/>
</dbReference>
<accession>A6GGP9</accession>
<proteinExistence type="predicted"/>
<keyword evidence="3" id="KW-1185">Reference proteome</keyword>
<dbReference type="RefSeq" id="WP_006975887.1">
    <property type="nucleotide sequence ID" value="NZ_ABCS01000109.1"/>
</dbReference>
<dbReference type="AlphaFoldDB" id="A6GGP9"/>